<comment type="caution">
    <text evidence="7">The sequence shown here is derived from an EMBL/GenBank/DDBJ whole genome shotgun (WGS) entry which is preliminary data.</text>
</comment>
<name>A0A918NW71_9ACTN</name>
<keyword evidence="3" id="KW-0238">DNA-binding</keyword>
<dbReference type="Proteomes" id="UP000619244">
    <property type="component" value="Unassembled WGS sequence"/>
</dbReference>
<evidence type="ECO:0000256" key="1">
    <source>
        <dbReference type="ARBA" id="ARBA00008761"/>
    </source>
</evidence>
<feature type="compositionally biased region" description="Gly residues" evidence="5">
    <location>
        <begin position="1"/>
        <end position="14"/>
    </location>
</feature>
<dbReference type="AlphaFoldDB" id="A0A918NW71"/>
<proteinExistence type="inferred from homology"/>
<dbReference type="EMBL" id="BMVU01000044">
    <property type="protein sequence ID" value="GGY00794.1"/>
    <property type="molecule type" value="Genomic_DNA"/>
</dbReference>
<dbReference type="Pfam" id="PF01385">
    <property type="entry name" value="OrfB_IS605"/>
    <property type="match status" value="1"/>
</dbReference>
<feature type="region of interest" description="Disordered" evidence="5">
    <location>
        <begin position="1"/>
        <end position="27"/>
    </location>
</feature>
<evidence type="ECO:0000256" key="2">
    <source>
        <dbReference type="ARBA" id="ARBA00022578"/>
    </source>
</evidence>
<feature type="domain" description="Probable transposase IS891/IS1136/IS1341" evidence="6">
    <location>
        <begin position="59"/>
        <end position="110"/>
    </location>
</feature>
<protein>
    <recommendedName>
        <fullName evidence="6">Probable transposase IS891/IS1136/IS1341 domain-containing protein</fullName>
    </recommendedName>
</protein>
<evidence type="ECO:0000256" key="3">
    <source>
        <dbReference type="ARBA" id="ARBA00023125"/>
    </source>
</evidence>
<reference evidence="7" key="1">
    <citation type="journal article" date="2014" name="Int. J. Syst. Evol. Microbiol.">
        <title>Complete genome sequence of Corynebacterium casei LMG S-19264T (=DSM 44701T), isolated from a smear-ripened cheese.</title>
        <authorList>
            <consortium name="US DOE Joint Genome Institute (JGI-PGF)"/>
            <person name="Walter F."/>
            <person name="Albersmeier A."/>
            <person name="Kalinowski J."/>
            <person name="Ruckert C."/>
        </authorList>
    </citation>
    <scope>NUCLEOTIDE SEQUENCE</scope>
    <source>
        <strain evidence="7">JCM 4790</strain>
    </source>
</reference>
<gene>
    <name evidence="7" type="ORF">GCM10010358_63370</name>
</gene>
<accession>A0A918NW71</accession>
<evidence type="ECO:0000313" key="7">
    <source>
        <dbReference type="EMBL" id="GGY00794.1"/>
    </source>
</evidence>
<dbReference type="GO" id="GO:0003677">
    <property type="term" value="F:DNA binding"/>
    <property type="evidence" value="ECO:0007669"/>
    <property type="project" value="UniProtKB-KW"/>
</dbReference>
<sequence length="139" mass="15091">MRDGVVEGGDGSEGAGPSPGSTPPENAWAVVPGPTALDLMPGWDLASWTVSMVAPGDGANRRKARRRTAEVCARITGRRRDHLHQLTARLVRDNQTIVIEDLTVRTMIENRRLARAISDAAWAELRRMRSTRPPGTAAT</sequence>
<organism evidence="7 8">
    <name type="scientific">Streptomyces minutiscleroticus</name>
    <dbReference type="NCBI Taxonomy" id="68238"/>
    <lineage>
        <taxon>Bacteria</taxon>
        <taxon>Bacillati</taxon>
        <taxon>Actinomycetota</taxon>
        <taxon>Actinomycetes</taxon>
        <taxon>Kitasatosporales</taxon>
        <taxon>Streptomycetaceae</taxon>
        <taxon>Streptomyces</taxon>
    </lineage>
</organism>
<dbReference type="GO" id="GO:0006310">
    <property type="term" value="P:DNA recombination"/>
    <property type="evidence" value="ECO:0007669"/>
    <property type="project" value="UniProtKB-KW"/>
</dbReference>
<keyword evidence="4" id="KW-0233">DNA recombination</keyword>
<dbReference type="InterPro" id="IPR010095">
    <property type="entry name" value="Cas12f1-like_TNB"/>
</dbReference>
<dbReference type="NCBIfam" id="TIGR01766">
    <property type="entry name" value="IS200/IS605 family accessory protein TnpB-like domain"/>
    <property type="match status" value="1"/>
</dbReference>
<evidence type="ECO:0000256" key="4">
    <source>
        <dbReference type="ARBA" id="ARBA00023172"/>
    </source>
</evidence>
<evidence type="ECO:0000259" key="6">
    <source>
        <dbReference type="Pfam" id="PF01385"/>
    </source>
</evidence>
<comment type="similarity">
    <text evidence="1">In the C-terminal section; belongs to the transposase 35 family.</text>
</comment>
<dbReference type="InterPro" id="IPR001959">
    <property type="entry name" value="Transposase"/>
</dbReference>
<keyword evidence="2" id="KW-0815">Transposition</keyword>
<evidence type="ECO:0000313" key="8">
    <source>
        <dbReference type="Proteomes" id="UP000619244"/>
    </source>
</evidence>
<reference evidence="7" key="2">
    <citation type="submission" date="2020-09" db="EMBL/GenBank/DDBJ databases">
        <authorList>
            <person name="Sun Q."/>
            <person name="Ohkuma M."/>
        </authorList>
    </citation>
    <scope>NUCLEOTIDE SEQUENCE</scope>
    <source>
        <strain evidence="7">JCM 4790</strain>
    </source>
</reference>
<keyword evidence="8" id="KW-1185">Reference proteome</keyword>
<evidence type="ECO:0000256" key="5">
    <source>
        <dbReference type="SAM" id="MobiDB-lite"/>
    </source>
</evidence>
<dbReference type="GO" id="GO:0032196">
    <property type="term" value="P:transposition"/>
    <property type="evidence" value="ECO:0007669"/>
    <property type="project" value="UniProtKB-KW"/>
</dbReference>